<organism evidence="2 3">
    <name type="scientific">Cyclobacterium marinum (strain ATCC 25205 / DSM 745 / LMG 13164 / NCIMB 1802)</name>
    <name type="common">Flectobacillus marinus</name>
    <dbReference type="NCBI Taxonomy" id="880070"/>
    <lineage>
        <taxon>Bacteria</taxon>
        <taxon>Pseudomonadati</taxon>
        <taxon>Bacteroidota</taxon>
        <taxon>Cytophagia</taxon>
        <taxon>Cytophagales</taxon>
        <taxon>Cyclobacteriaceae</taxon>
        <taxon>Cyclobacterium</taxon>
    </lineage>
</organism>
<protein>
    <submittedName>
        <fullName evidence="2">Uncharacterized protein</fullName>
    </submittedName>
</protein>
<dbReference type="Proteomes" id="UP000001635">
    <property type="component" value="Chromosome"/>
</dbReference>
<name>G0J5Q5_CYCMS</name>
<keyword evidence="1" id="KW-0472">Membrane</keyword>
<keyword evidence="3" id="KW-1185">Reference proteome</keyword>
<keyword evidence="1" id="KW-0812">Transmembrane</keyword>
<evidence type="ECO:0000313" key="3">
    <source>
        <dbReference type="Proteomes" id="UP000001635"/>
    </source>
</evidence>
<evidence type="ECO:0000256" key="1">
    <source>
        <dbReference type="SAM" id="Phobius"/>
    </source>
</evidence>
<accession>G0J5Q5</accession>
<evidence type="ECO:0000313" key="2">
    <source>
        <dbReference type="EMBL" id="AEL25356.1"/>
    </source>
</evidence>
<keyword evidence="1" id="KW-1133">Transmembrane helix</keyword>
<feature type="transmembrane region" description="Helical" evidence="1">
    <location>
        <begin position="20"/>
        <end position="38"/>
    </location>
</feature>
<dbReference type="AlphaFoldDB" id="G0J5Q5"/>
<gene>
    <name evidence="2" type="ordered locus">Cycma_1600</name>
</gene>
<proteinExistence type="predicted"/>
<sequence length="39" mass="4350">MNVSANLLGQPNFQFMFDPLIGGSYSSSLFSLFFKLFIA</sequence>
<dbReference type="EMBL" id="CP002955">
    <property type="protein sequence ID" value="AEL25356.1"/>
    <property type="molecule type" value="Genomic_DNA"/>
</dbReference>
<dbReference type="HOGENOM" id="CLU_3308369_0_0_10"/>
<reference evidence="3" key="1">
    <citation type="submission" date="2011-07" db="EMBL/GenBank/DDBJ databases">
        <title>The complete genome of Cyclobacterium marinum DSM 745.</title>
        <authorList>
            <person name="Lucas S."/>
            <person name="Han J."/>
            <person name="Lapidus A."/>
            <person name="Bruce D."/>
            <person name="Goodwin L."/>
            <person name="Pitluck S."/>
            <person name="Peters L."/>
            <person name="Kyrpides N."/>
            <person name="Mavromatis K."/>
            <person name="Ivanova N."/>
            <person name="Ovchinnikova G."/>
            <person name="Chertkov O."/>
            <person name="Detter J.C."/>
            <person name="Tapia R."/>
            <person name="Han C."/>
            <person name="Land M."/>
            <person name="Hauser L."/>
            <person name="Markowitz V."/>
            <person name="Cheng J.-F."/>
            <person name="Hugenholtz P."/>
            <person name="Woyke T."/>
            <person name="Wu D."/>
            <person name="Tindall B."/>
            <person name="Schuetze A."/>
            <person name="Brambilla E."/>
            <person name="Klenk H.-P."/>
            <person name="Eisen J.A."/>
        </authorList>
    </citation>
    <scope>NUCLEOTIDE SEQUENCE [LARGE SCALE GENOMIC DNA]</scope>
    <source>
        <strain evidence="3">ATCC 25205 / DSM 745 / LMG 13164 / NCIMB 1802</strain>
    </source>
</reference>
<dbReference type="KEGG" id="cmr:Cycma_1600"/>